<evidence type="ECO:0000256" key="4">
    <source>
        <dbReference type="ARBA" id="ARBA00022490"/>
    </source>
</evidence>
<evidence type="ECO:0000259" key="20">
    <source>
        <dbReference type="PROSITE" id="PS50208"/>
    </source>
</evidence>
<dbReference type="CDD" id="cd08334">
    <property type="entry name" value="DED_Caspase_8_10_r2"/>
    <property type="match status" value="1"/>
</dbReference>
<dbReference type="CDD" id="cd00032">
    <property type="entry name" value="CASc"/>
    <property type="match status" value="1"/>
</dbReference>
<evidence type="ECO:0000313" key="21">
    <source>
        <dbReference type="Ensembl" id="ENSSFAP00005035680.1"/>
    </source>
</evidence>
<dbReference type="Ensembl" id="ENSSFAT00005037024.1">
    <property type="protein sequence ID" value="ENSSFAP00005035680.1"/>
    <property type="gene ID" value="ENSSFAG00005018064.1"/>
</dbReference>
<reference evidence="21" key="2">
    <citation type="submission" date="2025-08" db="UniProtKB">
        <authorList>
            <consortium name="Ensembl"/>
        </authorList>
    </citation>
    <scope>IDENTIFICATION</scope>
</reference>
<dbReference type="GO" id="GO:0005886">
    <property type="term" value="C:plasma membrane"/>
    <property type="evidence" value="ECO:0007669"/>
    <property type="project" value="UniProtKB-ARBA"/>
</dbReference>
<name>A0A672I3Q2_SALFA</name>
<gene>
    <name evidence="21" type="primary">casp10</name>
</gene>
<evidence type="ECO:0000256" key="10">
    <source>
        <dbReference type="ARBA" id="ARBA00022807"/>
    </source>
</evidence>
<dbReference type="InterPro" id="IPR033139">
    <property type="entry name" value="Caspase_cys_AS"/>
</dbReference>
<evidence type="ECO:0000256" key="17">
    <source>
        <dbReference type="SAM" id="MobiDB-lite"/>
    </source>
</evidence>
<feature type="domain" description="DED" evidence="18">
    <location>
        <begin position="17"/>
        <end position="94"/>
    </location>
</feature>
<dbReference type="GO" id="GO:0032991">
    <property type="term" value="C:protein-containing complex"/>
    <property type="evidence" value="ECO:0007669"/>
    <property type="project" value="UniProtKB-ARBA"/>
</dbReference>
<dbReference type="PANTHER" id="PTHR48169:SF7">
    <property type="entry name" value="CASPASE 10"/>
    <property type="match status" value="1"/>
</dbReference>
<evidence type="ECO:0000256" key="15">
    <source>
        <dbReference type="ARBA" id="ARBA00068172"/>
    </source>
</evidence>
<dbReference type="SUPFAM" id="SSF52129">
    <property type="entry name" value="Caspase-like"/>
    <property type="match status" value="1"/>
</dbReference>
<dbReference type="FunFam" id="3.40.50.1460:FF:000008">
    <property type="entry name" value="caspase-8 isoform X1"/>
    <property type="match status" value="1"/>
</dbReference>
<keyword evidence="5" id="KW-0597">Phosphoprotein</keyword>
<keyword evidence="12" id="KW-0539">Nucleus</keyword>
<dbReference type="FunFam" id="1.10.533.10:FF:000016">
    <property type="entry name" value="CASP8 and FADD-like apoptosis regulator"/>
    <property type="match status" value="1"/>
</dbReference>
<keyword evidence="8" id="KW-0677">Repeat</keyword>
<dbReference type="InterPro" id="IPR015917">
    <property type="entry name" value="Pept_C14A"/>
</dbReference>
<evidence type="ECO:0000256" key="8">
    <source>
        <dbReference type="ARBA" id="ARBA00022737"/>
    </source>
</evidence>
<dbReference type="Gene3D" id="3.40.50.1460">
    <property type="match status" value="1"/>
</dbReference>
<dbReference type="Proteomes" id="UP000472267">
    <property type="component" value="Chromosome 16"/>
</dbReference>
<dbReference type="Pfam" id="PF00656">
    <property type="entry name" value="Peptidase_C14"/>
    <property type="match status" value="1"/>
</dbReference>
<comment type="similarity">
    <text evidence="3 16">Belongs to the peptidase C14A family.</text>
</comment>
<dbReference type="InParanoid" id="A0A672I3Q2"/>
<accession>A0A672I3Q2</accession>
<evidence type="ECO:0000256" key="11">
    <source>
        <dbReference type="ARBA" id="ARBA00023145"/>
    </source>
</evidence>
<dbReference type="SMART" id="SM00031">
    <property type="entry name" value="DED"/>
    <property type="match status" value="2"/>
</dbReference>
<dbReference type="GO" id="GO:0006508">
    <property type="term" value="P:proteolysis"/>
    <property type="evidence" value="ECO:0007669"/>
    <property type="project" value="UniProtKB-KW"/>
</dbReference>
<evidence type="ECO:0000256" key="3">
    <source>
        <dbReference type="ARBA" id="ARBA00010134"/>
    </source>
</evidence>
<dbReference type="PROSITE" id="PS50168">
    <property type="entry name" value="DED"/>
    <property type="match status" value="2"/>
</dbReference>
<evidence type="ECO:0000256" key="13">
    <source>
        <dbReference type="ARBA" id="ARBA00051626"/>
    </source>
</evidence>
<keyword evidence="6" id="KW-0645">Protease</keyword>
<dbReference type="GO" id="GO:0051604">
    <property type="term" value="P:protein maturation"/>
    <property type="evidence" value="ECO:0007669"/>
    <property type="project" value="UniProtKB-ARBA"/>
</dbReference>
<evidence type="ECO:0000256" key="16">
    <source>
        <dbReference type="RuleBase" id="RU003971"/>
    </source>
</evidence>
<dbReference type="PANTHER" id="PTHR48169">
    <property type="entry name" value="DED DOMAIN-CONTAINING PROTEIN"/>
    <property type="match status" value="1"/>
</dbReference>
<evidence type="ECO:0000256" key="9">
    <source>
        <dbReference type="ARBA" id="ARBA00022801"/>
    </source>
</evidence>
<keyword evidence="10" id="KW-0788">Thiol protease</keyword>
<feature type="domain" description="Caspase family p10" evidence="19">
    <location>
        <begin position="438"/>
        <end position="525"/>
    </location>
</feature>
<dbReference type="GO" id="GO:0005634">
    <property type="term" value="C:nucleus"/>
    <property type="evidence" value="ECO:0007669"/>
    <property type="project" value="UniProtKB-SubCell"/>
</dbReference>
<dbReference type="AlphaFoldDB" id="A0A672I3Q2"/>
<keyword evidence="7" id="KW-0053">Apoptosis</keyword>
<feature type="domain" description="Caspase family p20" evidence="20">
    <location>
        <begin position="290"/>
        <end position="414"/>
    </location>
</feature>
<dbReference type="GO" id="GO:0004197">
    <property type="term" value="F:cysteine-type endopeptidase activity"/>
    <property type="evidence" value="ECO:0007669"/>
    <property type="project" value="InterPro"/>
</dbReference>
<evidence type="ECO:0000256" key="14">
    <source>
        <dbReference type="ARBA" id="ARBA00066479"/>
    </source>
</evidence>
<reference evidence="21" key="1">
    <citation type="submission" date="2019-06" db="EMBL/GenBank/DDBJ databases">
        <authorList>
            <consortium name="Wellcome Sanger Institute Data Sharing"/>
        </authorList>
    </citation>
    <scope>NUCLEOTIDE SEQUENCE [LARGE SCALE GENOMIC DNA]</scope>
</reference>
<evidence type="ECO:0000313" key="22">
    <source>
        <dbReference type="Proteomes" id="UP000472267"/>
    </source>
</evidence>
<dbReference type="Gene3D" id="1.10.533.10">
    <property type="entry name" value="Death Domain, Fas"/>
    <property type="match status" value="2"/>
</dbReference>
<dbReference type="PROSITE" id="PS50208">
    <property type="entry name" value="CASPASE_P20"/>
    <property type="match status" value="1"/>
</dbReference>
<dbReference type="PRINTS" id="PR00376">
    <property type="entry name" value="IL1BCENZYME"/>
</dbReference>
<dbReference type="InterPro" id="IPR011600">
    <property type="entry name" value="Pept_C14_caspase"/>
</dbReference>
<feature type="domain" description="DED" evidence="18">
    <location>
        <begin position="107"/>
        <end position="184"/>
    </location>
</feature>
<dbReference type="SMART" id="SM00115">
    <property type="entry name" value="CASc"/>
    <property type="match status" value="1"/>
</dbReference>
<evidence type="ECO:0000256" key="6">
    <source>
        <dbReference type="ARBA" id="ARBA00022670"/>
    </source>
</evidence>
<dbReference type="PROSITE" id="PS50207">
    <property type="entry name" value="CASPASE_P10"/>
    <property type="match status" value="1"/>
</dbReference>
<organism evidence="21 22">
    <name type="scientific">Salarias fasciatus</name>
    <name type="common">Jewelled blenny</name>
    <name type="synonym">Blennius fasciatus</name>
    <dbReference type="NCBI Taxonomy" id="181472"/>
    <lineage>
        <taxon>Eukaryota</taxon>
        <taxon>Metazoa</taxon>
        <taxon>Chordata</taxon>
        <taxon>Craniata</taxon>
        <taxon>Vertebrata</taxon>
        <taxon>Euteleostomi</taxon>
        <taxon>Actinopterygii</taxon>
        <taxon>Neopterygii</taxon>
        <taxon>Teleostei</taxon>
        <taxon>Neoteleostei</taxon>
        <taxon>Acanthomorphata</taxon>
        <taxon>Ovalentaria</taxon>
        <taxon>Blenniimorphae</taxon>
        <taxon>Blenniiformes</taxon>
        <taxon>Blennioidei</taxon>
        <taxon>Blenniidae</taxon>
        <taxon>Salariinae</taxon>
        <taxon>Salarias</taxon>
    </lineage>
</organism>
<dbReference type="Pfam" id="PF01335">
    <property type="entry name" value="DED"/>
    <property type="match status" value="2"/>
</dbReference>
<keyword evidence="9" id="KW-0378">Hydrolase</keyword>
<dbReference type="InterPro" id="IPR001309">
    <property type="entry name" value="Pept_C14_p20"/>
</dbReference>
<keyword evidence="22" id="KW-1185">Reference proteome</keyword>
<dbReference type="GO" id="GO:0005737">
    <property type="term" value="C:cytoplasm"/>
    <property type="evidence" value="ECO:0007669"/>
    <property type="project" value="UniProtKB-SubCell"/>
</dbReference>
<dbReference type="GO" id="GO:0043065">
    <property type="term" value="P:positive regulation of apoptotic process"/>
    <property type="evidence" value="ECO:0007669"/>
    <property type="project" value="UniProtKB-ARBA"/>
</dbReference>
<dbReference type="InterPro" id="IPR001875">
    <property type="entry name" value="DED_dom"/>
</dbReference>
<dbReference type="GO" id="GO:0006915">
    <property type="term" value="P:apoptotic process"/>
    <property type="evidence" value="ECO:0007669"/>
    <property type="project" value="UniProtKB-KW"/>
</dbReference>
<dbReference type="InterPro" id="IPR016129">
    <property type="entry name" value="Caspase_his_AS"/>
</dbReference>
<reference evidence="21" key="3">
    <citation type="submission" date="2025-09" db="UniProtKB">
        <authorList>
            <consortium name="Ensembl"/>
        </authorList>
    </citation>
    <scope>IDENTIFICATION</scope>
</reference>
<evidence type="ECO:0000256" key="12">
    <source>
        <dbReference type="ARBA" id="ARBA00023242"/>
    </source>
</evidence>
<dbReference type="InterPro" id="IPR002138">
    <property type="entry name" value="Pept_C14_p10"/>
</dbReference>
<dbReference type="InterPro" id="IPR029030">
    <property type="entry name" value="Caspase-like_dom_sf"/>
</dbReference>
<comment type="subcellular location">
    <subcellularLocation>
        <location evidence="2">Cytoplasm</location>
    </subcellularLocation>
    <subcellularLocation>
        <location evidence="1">Nucleus</location>
    </subcellularLocation>
</comment>
<evidence type="ECO:0000259" key="18">
    <source>
        <dbReference type="PROSITE" id="PS50168"/>
    </source>
</evidence>
<comment type="catalytic activity">
    <reaction evidence="13">
        <text>Strict requirement for Asp at position P1 and has a preferred cleavage sequence of (Leu/Asp/Val)-Glu-Thr-Asp-|-(Gly/Ser/Ala).</text>
        <dbReference type="EC" id="3.4.22.61"/>
    </reaction>
</comment>
<dbReference type="PROSITE" id="PS01121">
    <property type="entry name" value="CASPASE_HIS"/>
    <property type="match status" value="1"/>
</dbReference>
<dbReference type="InterPro" id="IPR011029">
    <property type="entry name" value="DEATH-like_dom_sf"/>
</dbReference>
<evidence type="ECO:0000256" key="5">
    <source>
        <dbReference type="ARBA" id="ARBA00022553"/>
    </source>
</evidence>
<protein>
    <recommendedName>
        <fullName evidence="15">Caspase-8</fullName>
        <ecNumber evidence="14">3.4.22.61</ecNumber>
    </recommendedName>
</protein>
<evidence type="ECO:0000256" key="7">
    <source>
        <dbReference type="ARBA" id="ARBA00022703"/>
    </source>
</evidence>
<proteinExistence type="inferred from homology"/>
<evidence type="ECO:0000256" key="2">
    <source>
        <dbReference type="ARBA" id="ARBA00004496"/>
    </source>
</evidence>
<dbReference type="SUPFAM" id="SSF47986">
    <property type="entry name" value="DEATH domain"/>
    <property type="match status" value="2"/>
</dbReference>
<evidence type="ECO:0000256" key="1">
    <source>
        <dbReference type="ARBA" id="ARBA00004123"/>
    </source>
</evidence>
<dbReference type="OMA" id="HTEARRC"/>
<keyword evidence="4" id="KW-0963">Cytoplasm</keyword>
<dbReference type="EC" id="3.4.22.61" evidence="14"/>
<evidence type="ECO:0000259" key="19">
    <source>
        <dbReference type="PROSITE" id="PS50207"/>
    </source>
</evidence>
<sequence length="543" mass="60906">MPRGFSREPSVKNREMDFQQQLLDIGNALRAEEVKSLVFLCTDVLNQNPGSVESASDLFRRLMDRNLLSPEDPQLLRELLSIIQRRHLVRNLRLPNQGRTARITISPYRKLLYELSEQITEENLKDIKFLLYEKLPRKKLAENVTTLEVFLQMEQMDLLGNTDLKELETIIEAVCPVLKRKIQDFKALPAPLTNIIAQEEGRPRSLTDPKAPHQVTPSLVKTGSFDAKDFVKAKDECEILTYGFGVLSTETEKSANQQTGGDTSKKLPAHGKESPEDTEGLRAYPMTSAKRGVCLIVNNYDFMESRGNFRRGTMIDQENLSAVFQWLGFEMEIHKDCDRNKMLSVFQALSIRDHSQMDCLVCCVLSHGVEGSVYGVDDKAVKINELTDPFDGLKCRSLADKPKMFFIQACQGSEPQSAVFIQADGPALSPIESDAVRIVESIPAGADFLLGMSTVPSFVSFRQTDTGSWFIRSLCQNLVQMVPRGSDIVTILTKVNADVSQKSDPSGRRKQMPQPAFSLRKRVIFPVPTAPPPSLKTAHLLKD</sequence>
<feature type="region of interest" description="Disordered" evidence="17">
    <location>
        <begin position="251"/>
        <end position="280"/>
    </location>
</feature>
<keyword evidence="11" id="KW-0865">Zymogen</keyword>
<dbReference type="PROSITE" id="PS01122">
    <property type="entry name" value="CASPASE_CYS"/>
    <property type="match status" value="1"/>
</dbReference>